<proteinExistence type="predicted"/>
<feature type="region of interest" description="Disordered" evidence="1">
    <location>
        <begin position="44"/>
        <end position="63"/>
    </location>
</feature>
<reference evidence="2" key="1">
    <citation type="journal article" date="2020" name="Phytopathology">
        <title>Genome Sequence Resources of Colletotrichum truncatum, C. plurivorum, C. musicola, and C. sojae: Four Species Pathogenic to Soybean (Glycine max).</title>
        <authorList>
            <person name="Rogerio F."/>
            <person name="Boufleur T.R."/>
            <person name="Ciampi-Guillardi M."/>
            <person name="Sukno S.A."/>
            <person name="Thon M.R."/>
            <person name="Massola Junior N.S."/>
            <person name="Baroncelli R."/>
        </authorList>
    </citation>
    <scope>NUCLEOTIDE SEQUENCE</scope>
    <source>
        <strain evidence="2">LFN0074</strain>
    </source>
</reference>
<keyword evidence="3" id="KW-1185">Reference proteome</keyword>
<accession>A0A8H6NWU2</accession>
<name>A0A8H6NWU2_9PEZI</name>
<evidence type="ECO:0000313" key="3">
    <source>
        <dbReference type="Proteomes" id="UP000639643"/>
    </source>
</evidence>
<evidence type="ECO:0000313" key="2">
    <source>
        <dbReference type="EMBL" id="KAF6844006.1"/>
    </source>
</evidence>
<feature type="region of interest" description="Disordered" evidence="1">
    <location>
        <begin position="175"/>
        <end position="195"/>
    </location>
</feature>
<evidence type="ECO:0000256" key="1">
    <source>
        <dbReference type="SAM" id="MobiDB-lite"/>
    </source>
</evidence>
<dbReference type="EMBL" id="WIGM01000026">
    <property type="protein sequence ID" value="KAF6844006.1"/>
    <property type="molecule type" value="Genomic_DNA"/>
</dbReference>
<dbReference type="Proteomes" id="UP000639643">
    <property type="component" value="Unassembled WGS sequence"/>
</dbReference>
<protein>
    <submittedName>
        <fullName evidence="2">Uncharacterized protein</fullName>
    </submittedName>
</protein>
<dbReference type="AlphaFoldDB" id="A0A8H6NWU2"/>
<comment type="caution">
    <text evidence="2">The sequence shown here is derived from an EMBL/GenBank/DDBJ whole genome shotgun (WGS) entry which is preliminary data.</text>
</comment>
<sequence length="287" mass="31392">MYTTYTAYDVHTNDIIDKSQFSTYTKDSLPLSATVTRISNPTTQSVDKIPVTSPHHSFAPPGGGTPTFLSPADCVRRAVESVVGMAALHFPEAQRLAPTIRAVVQVLFIFNLGYPTEYPALVVMPGGDWRYGNHLLRTEELFSTRRLEEHSETLAPGTLGRTQEGHAPYQQITFHRGQLLETPGGRRSARGSTETEPIVWSPPVEAAGGIAPGYLTELTLLRGIYFTELAHRKGAATKEGYLRIEPHLAPSGKGGDDFDHAEHGMPMVNVNDLRHAAQSLRPLAVIV</sequence>
<gene>
    <name evidence="2" type="ORF">CMUS01_01505</name>
</gene>
<organism evidence="2 3">
    <name type="scientific">Colletotrichum musicola</name>
    <dbReference type="NCBI Taxonomy" id="2175873"/>
    <lineage>
        <taxon>Eukaryota</taxon>
        <taxon>Fungi</taxon>
        <taxon>Dikarya</taxon>
        <taxon>Ascomycota</taxon>
        <taxon>Pezizomycotina</taxon>
        <taxon>Sordariomycetes</taxon>
        <taxon>Hypocreomycetidae</taxon>
        <taxon>Glomerellales</taxon>
        <taxon>Glomerellaceae</taxon>
        <taxon>Colletotrichum</taxon>
        <taxon>Colletotrichum orchidearum species complex</taxon>
    </lineage>
</organism>